<sequence>METEKQLLTAILNGNQQAMRQLYERYCGYAMTVALRYIPDRDAVQDVLQDSFVKAFSAIQRFKYRGEGSLKAWLMRIVANQSLTYLRENQRLQLTNDLIDVPDDEHEDEVDTRQLPIDVLLKMIQQLPDGYRTVFNLFVFEQKSHQEIAHTLGIKENSSASQFFRAKNMLARMINDYKRKSNL</sequence>
<dbReference type="InterPro" id="IPR014284">
    <property type="entry name" value="RNA_pol_sigma-70_dom"/>
</dbReference>
<name>A0A098YQ30_9BACT</name>
<dbReference type="AlphaFoldDB" id="A0A098YQ30"/>
<reference evidence="7 8" key="1">
    <citation type="submission" date="2014-07" db="EMBL/GenBank/DDBJ databases">
        <authorList>
            <person name="McCorrison J."/>
            <person name="Sanka R."/>
            <person name="Torralba M."/>
            <person name="Gillis M."/>
            <person name="Haft D.H."/>
            <person name="Methe B."/>
            <person name="Sutton G."/>
            <person name="Nelson K.E."/>
        </authorList>
    </citation>
    <scope>NUCLEOTIDE SEQUENCE [LARGE SCALE GENOMIC DNA]</scope>
    <source>
        <strain evidence="7 8">S9-PR14</strain>
    </source>
</reference>
<dbReference type="Gene3D" id="1.10.1740.10">
    <property type="match status" value="1"/>
</dbReference>
<dbReference type="NCBIfam" id="TIGR02937">
    <property type="entry name" value="sigma70-ECF"/>
    <property type="match status" value="1"/>
</dbReference>
<dbReference type="PANTHER" id="PTHR43133:SF46">
    <property type="entry name" value="RNA POLYMERASE SIGMA-70 FACTOR ECF SUBFAMILY"/>
    <property type="match status" value="1"/>
</dbReference>
<keyword evidence="3" id="KW-0731">Sigma factor</keyword>
<evidence type="ECO:0000256" key="2">
    <source>
        <dbReference type="ARBA" id="ARBA00023015"/>
    </source>
</evidence>
<evidence type="ECO:0000313" key="7">
    <source>
        <dbReference type="EMBL" id="KGI21377.1"/>
    </source>
</evidence>
<dbReference type="InterPro" id="IPR013324">
    <property type="entry name" value="RNA_pol_sigma_r3/r4-like"/>
</dbReference>
<comment type="caution">
    <text evidence="7">The sequence shown here is derived from an EMBL/GenBank/DDBJ whole genome shotgun (WGS) entry which is preliminary data.</text>
</comment>
<dbReference type="OrthoDB" id="1056775at2"/>
<evidence type="ECO:0000259" key="5">
    <source>
        <dbReference type="Pfam" id="PF04542"/>
    </source>
</evidence>
<evidence type="ECO:0000256" key="3">
    <source>
        <dbReference type="ARBA" id="ARBA00023082"/>
    </source>
</evidence>
<dbReference type="RefSeq" id="WP_036928627.1">
    <property type="nucleotide sequence ID" value="NZ_JRPQ01000155.1"/>
</dbReference>
<dbReference type="InterPro" id="IPR039425">
    <property type="entry name" value="RNA_pol_sigma-70-like"/>
</dbReference>
<organism evidence="7 8">
    <name type="scientific">Hoylesella timonensis S9-PR14</name>
    <dbReference type="NCBI Taxonomy" id="1401062"/>
    <lineage>
        <taxon>Bacteria</taxon>
        <taxon>Pseudomonadati</taxon>
        <taxon>Bacteroidota</taxon>
        <taxon>Bacteroidia</taxon>
        <taxon>Bacteroidales</taxon>
        <taxon>Prevotellaceae</taxon>
        <taxon>Hoylesella</taxon>
    </lineage>
</organism>
<dbReference type="Gene3D" id="1.10.10.10">
    <property type="entry name" value="Winged helix-like DNA-binding domain superfamily/Winged helix DNA-binding domain"/>
    <property type="match status" value="1"/>
</dbReference>
<dbReference type="InterPro" id="IPR013325">
    <property type="entry name" value="RNA_pol_sigma_r2"/>
</dbReference>
<evidence type="ECO:0000256" key="1">
    <source>
        <dbReference type="ARBA" id="ARBA00010641"/>
    </source>
</evidence>
<dbReference type="Proteomes" id="UP000029723">
    <property type="component" value="Unassembled WGS sequence"/>
</dbReference>
<feature type="domain" description="RNA polymerase sigma factor 70 region 4 type 2" evidence="6">
    <location>
        <begin position="119"/>
        <end position="169"/>
    </location>
</feature>
<dbReference type="GO" id="GO:0003677">
    <property type="term" value="F:DNA binding"/>
    <property type="evidence" value="ECO:0007669"/>
    <property type="project" value="InterPro"/>
</dbReference>
<accession>A0A098YQ30</accession>
<dbReference type="InterPro" id="IPR036388">
    <property type="entry name" value="WH-like_DNA-bd_sf"/>
</dbReference>
<dbReference type="PANTHER" id="PTHR43133">
    <property type="entry name" value="RNA POLYMERASE ECF-TYPE SIGMA FACTO"/>
    <property type="match status" value="1"/>
</dbReference>
<keyword evidence="2" id="KW-0805">Transcription regulation</keyword>
<evidence type="ECO:0000313" key="8">
    <source>
        <dbReference type="Proteomes" id="UP000029723"/>
    </source>
</evidence>
<dbReference type="SUPFAM" id="SSF88946">
    <property type="entry name" value="Sigma2 domain of RNA polymerase sigma factors"/>
    <property type="match status" value="1"/>
</dbReference>
<gene>
    <name evidence="7" type="ORF">HMPREF9304_10550</name>
</gene>
<dbReference type="InterPro" id="IPR007627">
    <property type="entry name" value="RNA_pol_sigma70_r2"/>
</dbReference>
<proteinExistence type="inferred from homology"/>
<dbReference type="InterPro" id="IPR013249">
    <property type="entry name" value="RNA_pol_sigma70_r4_t2"/>
</dbReference>
<dbReference type="Pfam" id="PF08281">
    <property type="entry name" value="Sigma70_r4_2"/>
    <property type="match status" value="1"/>
</dbReference>
<dbReference type="SUPFAM" id="SSF88659">
    <property type="entry name" value="Sigma3 and sigma4 domains of RNA polymerase sigma factors"/>
    <property type="match status" value="1"/>
</dbReference>
<dbReference type="EMBL" id="JRPQ01000155">
    <property type="protein sequence ID" value="KGI21377.1"/>
    <property type="molecule type" value="Genomic_DNA"/>
</dbReference>
<evidence type="ECO:0000259" key="6">
    <source>
        <dbReference type="Pfam" id="PF08281"/>
    </source>
</evidence>
<feature type="domain" description="RNA polymerase sigma-70 region 2" evidence="5">
    <location>
        <begin position="22"/>
        <end position="91"/>
    </location>
</feature>
<dbReference type="GO" id="GO:0006352">
    <property type="term" value="P:DNA-templated transcription initiation"/>
    <property type="evidence" value="ECO:0007669"/>
    <property type="project" value="InterPro"/>
</dbReference>
<dbReference type="Pfam" id="PF04542">
    <property type="entry name" value="Sigma70_r2"/>
    <property type="match status" value="1"/>
</dbReference>
<dbReference type="GO" id="GO:0016987">
    <property type="term" value="F:sigma factor activity"/>
    <property type="evidence" value="ECO:0007669"/>
    <property type="project" value="UniProtKB-KW"/>
</dbReference>
<keyword evidence="4" id="KW-0804">Transcription</keyword>
<protein>
    <submittedName>
        <fullName evidence="7">RNA polymerase sigma factor SigW</fullName>
    </submittedName>
</protein>
<evidence type="ECO:0000256" key="4">
    <source>
        <dbReference type="ARBA" id="ARBA00023163"/>
    </source>
</evidence>
<comment type="similarity">
    <text evidence="1">Belongs to the sigma-70 factor family. ECF subfamily.</text>
</comment>